<name>A0ABR4PTY9_9HELO</name>
<feature type="transmembrane region" description="Helical" evidence="7">
    <location>
        <begin position="526"/>
        <end position="545"/>
    </location>
</feature>
<feature type="transmembrane region" description="Helical" evidence="7">
    <location>
        <begin position="122"/>
        <end position="142"/>
    </location>
</feature>
<dbReference type="CDD" id="cd17502">
    <property type="entry name" value="MFS_Azr1_MDR_like"/>
    <property type="match status" value="1"/>
</dbReference>
<keyword evidence="3 7" id="KW-0812">Transmembrane</keyword>
<feature type="compositionally biased region" description="Basic and acidic residues" evidence="6">
    <location>
        <begin position="1"/>
        <end position="10"/>
    </location>
</feature>
<evidence type="ECO:0000259" key="8">
    <source>
        <dbReference type="PROSITE" id="PS50850"/>
    </source>
</evidence>
<feature type="domain" description="Major facilitator superfamily (MFS) profile" evidence="8">
    <location>
        <begin position="58"/>
        <end position="548"/>
    </location>
</feature>
<comment type="caution">
    <text evidence="9">The sequence shown here is derived from an EMBL/GenBank/DDBJ whole genome shotgun (WGS) entry which is preliminary data.</text>
</comment>
<dbReference type="PROSITE" id="PS50850">
    <property type="entry name" value="MFS"/>
    <property type="match status" value="1"/>
</dbReference>
<dbReference type="EMBL" id="JBFCZG010000001">
    <property type="protein sequence ID" value="KAL3426835.1"/>
    <property type="molecule type" value="Genomic_DNA"/>
</dbReference>
<proteinExistence type="inferred from homology"/>
<evidence type="ECO:0000256" key="1">
    <source>
        <dbReference type="ARBA" id="ARBA00004141"/>
    </source>
</evidence>
<dbReference type="PANTHER" id="PTHR23501:SF193">
    <property type="entry name" value="MULTIDRUG TRANSPORTER, PUTATIVE (AFU_ORTHOLOGUE AFUA_8G00940)-RELATED"/>
    <property type="match status" value="1"/>
</dbReference>
<keyword evidence="10" id="KW-1185">Reference proteome</keyword>
<evidence type="ECO:0000256" key="2">
    <source>
        <dbReference type="ARBA" id="ARBA00007520"/>
    </source>
</evidence>
<feature type="transmembrane region" description="Helical" evidence="7">
    <location>
        <begin position="323"/>
        <end position="343"/>
    </location>
</feature>
<keyword evidence="5 7" id="KW-0472">Membrane</keyword>
<dbReference type="Proteomes" id="UP001629113">
    <property type="component" value="Unassembled WGS sequence"/>
</dbReference>
<dbReference type="InterPro" id="IPR011701">
    <property type="entry name" value="MFS"/>
</dbReference>
<evidence type="ECO:0000256" key="4">
    <source>
        <dbReference type="ARBA" id="ARBA00022989"/>
    </source>
</evidence>
<feature type="transmembrane region" description="Helical" evidence="7">
    <location>
        <begin position="213"/>
        <end position="232"/>
    </location>
</feature>
<evidence type="ECO:0000256" key="5">
    <source>
        <dbReference type="ARBA" id="ARBA00023136"/>
    </source>
</evidence>
<evidence type="ECO:0000256" key="3">
    <source>
        <dbReference type="ARBA" id="ARBA00022692"/>
    </source>
</evidence>
<accession>A0ABR4PTY9</accession>
<dbReference type="PANTHER" id="PTHR23501">
    <property type="entry name" value="MAJOR FACILITATOR SUPERFAMILY"/>
    <property type="match status" value="1"/>
</dbReference>
<feature type="transmembrane region" description="Helical" evidence="7">
    <location>
        <begin position="93"/>
        <end position="110"/>
    </location>
</feature>
<reference evidence="9 10" key="1">
    <citation type="submission" date="2024-06" db="EMBL/GenBank/DDBJ databases">
        <title>Complete genome of Phlyctema vagabunda strain 19-DSS-EL-015.</title>
        <authorList>
            <person name="Fiorenzani C."/>
        </authorList>
    </citation>
    <scope>NUCLEOTIDE SEQUENCE [LARGE SCALE GENOMIC DNA]</scope>
    <source>
        <strain evidence="9 10">19-DSS-EL-015</strain>
    </source>
</reference>
<evidence type="ECO:0000256" key="7">
    <source>
        <dbReference type="SAM" id="Phobius"/>
    </source>
</evidence>
<feature type="compositionally biased region" description="Basic and acidic residues" evidence="6">
    <location>
        <begin position="26"/>
        <end position="37"/>
    </location>
</feature>
<feature type="transmembrane region" description="Helical" evidence="7">
    <location>
        <begin position="363"/>
        <end position="380"/>
    </location>
</feature>
<evidence type="ECO:0000313" key="9">
    <source>
        <dbReference type="EMBL" id="KAL3426835.1"/>
    </source>
</evidence>
<dbReference type="SUPFAM" id="SSF103473">
    <property type="entry name" value="MFS general substrate transporter"/>
    <property type="match status" value="1"/>
</dbReference>
<feature type="transmembrane region" description="Helical" evidence="7">
    <location>
        <begin position="253"/>
        <end position="272"/>
    </location>
</feature>
<comment type="subcellular location">
    <subcellularLocation>
        <location evidence="1">Membrane</location>
        <topology evidence="1">Multi-pass membrane protein</topology>
    </subcellularLocation>
</comment>
<dbReference type="InterPro" id="IPR036259">
    <property type="entry name" value="MFS_trans_sf"/>
</dbReference>
<feature type="region of interest" description="Disordered" evidence="6">
    <location>
        <begin position="1"/>
        <end position="42"/>
    </location>
</feature>
<sequence length="560" mass="60034">MEKPNDEGRSTDTAVAARRPSAVDTDMSRASESEKQLEGTAAETDEHDYITGVKLAVVIASITLVCFLMMLDMSIVVTAIPRITSDFHSLQDVGWYGSTYLLSSCALQPLAGKIYTNFGTKISFLSFLGLFEFGSTLCGAAQSSNMLIIGRFVAGLGSSGLVNGALTIIAASAPMPKRPALMGIMMAFAQLGIIGGPLIGGVLTQYASWRWCFYINLPIGAVSAIFLLLIKIPDRMSKAKRKEATWKQVLGKLDLGGFVLFAPFATMFLMALQWGGSEYPWKSATIIGLFCGAGGMLAIFAAWESYVGDEAMIPYSVVRKKVVWSSCLVIGFFFGSVLVHTYYLPIYFQAVRGTSPTMSGVDVLPGILSQMLLAVVSGVLVGKLGYYLPWTVTSAILIAIASGLLSTLTPHTSTSKWIGYQLLAGFGRGCGMQMPIVAVQNILPPEQIPIGMSLIVFCQTFGGSLFLAFAQTIFNSGLIHGLRKHAPDVNPEVVITAGATAFRKVVAPEEIPGILEAYNLAINHNFYLAAGAGCGILLFAWGMGWQSIKKKKHNDAPTEV</sequence>
<evidence type="ECO:0000256" key="6">
    <source>
        <dbReference type="SAM" id="MobiDB-lite"/>
    </source>
</evidence>
<feature type="transmembrane region" description="Helical" evidence="7">
    <location>
        <begin position="450"/>
        <end position="474"/>
    </location>
</feature>
<feature type="transmembrane region" description="Helical" evidence="7">
    <location>
        <begin position="55"/>
        <end position="81"/>
    </location>
</feature>
<gene>
    <name evidence="9" type="ORF">PVAG01_00344</name>
</gene>
<evidence type="ECO:0000313" key="10">
    <source>
        <dbReference type="Proteomes" id="UP001629113"/>
    </source>
</evidence>
<feature type="transmembrane region" description="Helical" evidence="7">
    <location>
        <begin position="387"/>
        <end position="405"/>
    </location>
</feature>
<comment type="similarity">
    <text evidence="2">Belongs to the major facilitator superfamily. TCR/Tet family.</text>
</comment>
<dbReference type="InterPro" id="IPR020846">
    <property type="entry name" value="MFS_dom"/>
</dbReference>
<protein>
    <submittedName>
        <fullName evidence="9">Efflux pump</fullName>
    </submittedName>
</protein>
<feature type="transmembrane region" description="Helical" evidence="7">
    <location>
        <begin position="284"/>
        <end position="303"/>
    </location>
</feature>
<feature type="transmembrane region" description="Helical" evidence="7">
    <location>
        <begin position="183"/>
        <end position="207"/>
    </location>
</feature>
<dbReference type="Pfam" id="PF07690">
    <property type="entry name" value="MFS_1"/>
    <property type="match status" value="1"/>
</dbReference>
<dbReference type="Gene3D" id="1.20.1250.20">
    <property type="entry name" value="MFS general substrate transporter like domains"/>
    <property type="match status" value="2"/>
</dbReference>
<keyword evidence="4 7" id="KW-1133">Transmembrane helix</keyword>
<organism evidence="9 10">
    <name type="scientific">Phlyctema vagabunda</name>
    <dbReference type="NCBI Taxonomy" id="108571"/>
    <lineage>
        <taxon>Eukaryota</taxon>
        <taxon>Fungi</taxon>
        <taxon>Dikarya</taxon>
        <taxon>Ascomycota</taxon>
        <taxon>Pezizomycotina</taxon>
        <taxon>Leotiomycetes</taxon>
        <taxon>Helotiales</taxon>
        <taxon>Dermateaceae</taxon>
        <taxon>Phlyctema</taxon>
    </lineage>
</organism>
<feature type="transmembrane region" description="Helical" evidence="7">
    <location>
        <begin position="148"/>
        <end position="171"/>
    </location>
</feature>